<dbReference type="EMBL" id="EF101928">
    <property type="protein sequence ID" value="ABT16817.1"/>
    <property type="molecule type" value="Genomic_DNA"/>
</dbReference>
<reference evidence="1 2" key="1">
    <citation type="submission" date="2006-09" db="EMBL/GenBank/DDBJ databases">
        <title>Sequence and annotation of the 288-kb ATCV-1 virus that infects an endosymbiotic Chlorella strain of the heliozoon Acanthocystis turfacea.</title>
        <authorList>
            <person name="Fitzgerald L.A."/>
            <person name="Graves M.V."/>
            <person name="Li X."/>
            <person name="Pfitzner A.J.P."/>
            <person name="Hartigan J."/>
            <person name="Van Etten J.L."/>
        </authorList>
    </citation>
    <scope>NUCLEOTIDE SEQUENCE [LARGE SCALE GENOMIC DNA]</scope>
    <source>
        <strain evidence="1 2">ATCV-1</strain>
    </source>
</reference>
<protein>
    <submittedName>
        <fullName evidence="1">Uncharacterized protein z683R</fullName>
    </submittedName>
</protein>
<dbReference type="GeneID" id="5470971"/>
<sequence length="89" mass="10209">MMDDTFVRPLRCVMSHATLLTSMWFVGSSRSRMSASMRMARVRDSFIFQPPDREPIETECLASSKPYSRSVWIMRSGELRAATLGSDER</sequence>
<accession>A7K9U3</accession>
<name>A7K9U3_9PHYC</name>
<organism evidence="1 2">
    <name type="scientific">Chlorovirus heliozoae</name>
    <dbReference type="NCBI Taxonomy" id="322019"/>
    <lineage>
        <taxon>Viruses</taxon>
        <taxon>Varidnaviria</taxon>
        <taxon>Bamfordvirae</taxon>
        <taxon>Nucleocytoviricota</taxon>
        <taxon>Megaviricetes</taxon>
        <taxon>Algavirales</taxon>
        <taxon>Phycodnaviridae</taxon>
        <taxon>Chlorovirus</taxon>
    </lineage>
</organism>
<dbReference type="RefSeq" id="YP_001427164.1">
    <property type="nucleotide sequence ID" value="NC_008724.1"/>
</dbReference>
<evidence type="ECO:0000313" key="2">
    <source>
        <dbReference type="Proteomes" id="UP000202420"/>
    </source>
</evidence>
<dbReference type="KEGG" id="vg:5470971"/>
<proteinExistence type="predicted"/>
<dbReference type="Proteomes" id="UP000202420">
    <property type="component" value="Segment"/>
</dbReference>
<keyword evidence="2" id="KW-1185">Reference proteome</keyword>
<evidence type="ECO:0000313" key="1">
    <source>
        <dbReference type="EMBL" id="ABT16817.1"/>
    </source>
</evidence>
<gene>
    <name evidence="1" type="primary">z683R</name>
    <name evidence="1" type="ORF">ATCV1_z683R</name>
</gene>